<dbReference type="Gene3D" id="3.90.550.10">
    <property type="entry name" value="Spore Coat Polysaccharide Biosynthesis Protein SpsA, Chain A"/>
    <property type="match status" value="1"/>
</dbReference>
<reference evidence="2 3" key="1">
    <citation type="submission" date="2023-05" db="EMBL/GenBank/DDBJ databases">
        <title>Flavobacterium sedimenti sp. nov., isolated from the sediment.</title>
        <authorList>
            <person name="Wu N."/>
        </authorList>
    </citation>
    <scope>NUCLEOTIDE SEQUENCE [LARGE SCALE GENOMIC DNA]</scope>
    <source>
        <strain evidence="2 3">YZ-48</strain>
    </source>
</reference>
<gene>
    <name evidence="2" type="ORF">QHT84_12635</name>
</gene>
<dbReference type="SUPFAM" id="SSF53448">
    <property type="entry name" value="Nucleotide-diphospho-sugar transferases"/>
    <property type="match status" value="1"/>
</dbReference>
<evidence type="ECO:0000259" key="1">
    <source>
        <dbReference type="Pfam" id="PF00535"/>
    </source>
</evidence>
<dbReference type="EC" id="2.4.-.-" evidence="2"/>
<feature type="domain" description="Glycosyltransferase 2-like" evidence="1">
    <location>
        <begin position="5"/>
        <end position="168"/>
    </location>
</feature>
<dbReference type="CDD" id="cd00761">
    <property type="entry name" value="Glyco_tranf_GTA_type"/>
    <property type="match status" value="1"/>
</dbReference>
<protein>
    <submittedName>
        <fullName evidence="2">Glycosyltransferase family 2 protein</fullName>
        <ecNumber evidence="2">2.4.-.-</ecNumber>
    </submittedName>
</protein>
<dbReference type="RefSeq" id="WP_283239927.1">
    <property type="nucleotide sequence ID" value="NZ_JASGBP010000010.1"/>
</dbReference>
<comment type="caution">
    <text evidence="2">The sequence shown here is derived from an EMBL/GenBank/DDBJ whole genome shotgun (WGS) entry which is preliminary data.</text>
</comment>
<evidence type="ECO:0000313" key="3">
    <source>
        <dbReference type="Proteomes" id="UP001230035"/>
    </source>
</evidence>
<dbReference type="Pfam" id="PF00535">
    <property type="entry name" value="Glycos_transf_2"/>
    <property type="match status" value="1"/>
</dbReference>
<keyword evidence="2" id="KW-0808">Transferase</keyword>
<dbReference type="InterPro" id="IPR001173">
    <property type="entry name" value="Glyco_trans_2-like"/>
</dbReference>
<keyword evidence="3" id="KW-1185">Reference proteome</keyword>
<accession>A0ABT6XT43</accession>
<keyword evidence="2" id="KW-0328">Glycosyltransferase</keyword>
<dbReference type="Proteomes" id="UP001230035">
    <property type="component" value="Unassembled WGS sequence"/>
</dbReference>
<proteinExistence type="predicted"/>
<name>A0ABT6XT43_9FLAO</name>
<dbReference type="InterPro" id="IPR029044">
    <property type="entry name" value="Nucleotide-diphossugar_trans"/>
</dbReference>
<dbReference type="EMBL" id="JASGBP010000010">
    <property type="protein sequence ID" value="MDI9258263.1"/>
    <property type="molecule type" value="Genomic_DNA"/>
</dbReference>
<dbReference type="PANTHER" id="PTHR22916">
    <property type="entry name" value="GLYCOSYLTRANSFERASE"/>
    <property type="match status" value="1"/>
</dbReference>
<sequence>MPFFSVIIALYNKENFVENTIKSVLAQHFSDFELIVVNDGSTDNSEAKMLSFSDPRLLYFSKPNEGVAATRNFGIDKASADFICFLDADDYWYPQFLEVMHRYIDQLPNQKVFTCGVQIETEKSSFPAQYSVAKTGDYEIVNYFEASSKKSIIWTSGVALHRSVLKTVGVFDEQIKKGEDTELWMRIGLQFPVVFIWQILARYVYDHQSISRGYHYFFEEYTFAKYEALERENPLLKKFMDLNRFSACIKCKIIGNDPRAEELFRQIDAQNLNWKKRILVRLPAGILKLLIRLKAILADCGLGKSVFR</sequence>
<dbReference type="GO" id="GO:0016757">
    <property type="term" value="F:glycosyltransferase activity"/>
    <property type="evidence" value="ECO:0007669"/>
    <property type="project" value="UniProtKB-KW"/>
</dbReference>
<organism evidence="2 3">
    <name type="scientific">Flavobacterium sedimenticola</name>
    <dbReference type="NCBI Taxonomy" id="3043286"/>
    <lineage>
        <taxon>Bacteria</taxon>
        <taxon>Pseudomonadati</taxon>
        <taxon>Bacteroidota</taxon>
        <taxon>Flavobacteriia</taxon>
        <taxon>Flavobacteriales</taxon>
        <taxon>Flavobacteriaceae</taxon>
        <taxon>Flavobacterium</taxon>
    </lineage>
</organism>
<evidence type="ECO:0000313" key="2">
    <source>
        <dbReference type="EMBL" id="MDI9258263.1"/>
    </source>
</evidence>